<dbReference type="Gene3D" id="3.30.559.10">
    <property type="entry name" value="Chloramphenicol acetyltransferase-like domain"/>
    <property type="match status" value="1"/>
</dbReference>
<gene>
    <name evidence="6" type="ORF">B0T17DRAFT_506729</name>
</gene>
<dbReference type="AlphaFoldDB" id="A0AA40CA94"/>
<name>A0AA40CA94_9PEZI</name>
<dbReference type="Gene3D" id="3.40.50.12780">
    <property type="entry name" value="N-terminal domain of ligase-like"/>
    <property type="match status" value="1"/>
</dbReference>
<dbReference type="Proteomes" id="UP001174934">
    <property type="component" value="Unassembled WGS sequence"/>
</dbReference>
<evidence type="ECO:0000313" key="7">
    <source>
        <dbReference type="Proteomes" id="UP001174934"/>
    </source>
</evidence>
<dbReference type="InterPro" id="IPR036736">
    <property type="entry name" value="ACP-like_sf"/>
</dbReference>
<dbReference type="InterPro" id="IPR009081">
    <property type="entry name" value="PP-bd_ACP"/>
</dbReference>
<dbReference type="GO" id="GO:0009239">
    <property type="term" value="P:enterobactin biosynthetic process"/>
    <property type="evidence" value="ECO:0007669"/>
    <property type="project" value="TreeGrafter"/>
</dbReference>
<dbReference type="Gene3D" id="1.10.1200.10">
    <property type="entry name" value="ACP-like"/>
    <property type="match status" value="1"/>
</dbReference>
<dbReference type="GO" id="GO:0043041">
    <property type="term" value="P:amino acid activation for nonribosomal peptide biosynthetic process"/>
    <property type="evidence" value="ECO:0007669"/>
    <property type="project" value="TreeGrafter"/>
</dbReference>
<dbReference type="PANTHER" id="PTHR45527:SF1">
    <property type="entry name" value="FATTY ACID SYNTHASE"/>
    <property type="match status" value="1"/>
</dbReference>
<comment type="caution">
    <text evidence="6">The sequence shown here is derived from an EMBL/GenBank/DDBJ whole genome shotgun (WGS) entry which is preliminary data.</text>
</comment>
<dbReference type="Gene3D" id="3.40.50.720">
    <property type="entry name" value="NAD(P)-binding Rossmann-like Domain"/>
    <property type="match status" value="1"/>
</dbReference>
<keyword evidence="1" id="KW-0596">Phosphopantetheine</keyword>
<dbReference type="GO" id="GO:0005829">
    <property type="term" value="C:cytosol"/>
    <property type="evidence" value="ECO:0007669"/>
    <property type="project" value="TreeGrafter"/>
</dbReference>
<evidence type="ECO:0000256" key="1">
    <source>
        <dbReference type="ARBA" id="ARBA00022450"/>
    </source>
</evidence>
<accession>A0AA40CA94</accession>
<dbReference type="Pfam" id="PF00550">
    <property type="entry name" value="PP-binding"/>
    <property type="match status" value="1"/>
</dbReference>
<dbReference type="PANTHER" id="PTHR45527">
    <property type="entry name" value="NONRIBOSOMAL PEPTIDE SYNTHETASE"/>
    <property type="match status" value="1"/>
</dbReference>
<dbReference type="SUPFAM" id="SSF52777">
    <property type="entry name" value="CoA-dependent acyltransferases"/>
    <property type="match status" value="2"/>
</dbReference>
<evidence type="ECO:0000256" key="2">
    <source>
        <dbReference type="ARBA" id="ARBA00022553"/>
    </source>
</evidence>
<organism evidence="6 7">
    <name type="scientific">Bombardia bombarda</name>
    <dbReference type="NCBI Taxonomy" id="252184"/>
    <lineage>
        <taxon>Eukaryota</taxon>
        <taxon>Fungi</taxon>
        <taxon>Dikarya</taxon>
        <taxon>Ascomycota</taxon>
        <taxon>Pezizomycotina</taxon>
        <taxon>Sordariomycetes</taxon>
        <taxon>Sordariomycetidae</taxon>
        <taxon>Sordariales</taxon>
        <taxon>Lasiosphaeriaceae</taxon>
        <taxon>Bombardia</taxon>
    </lineage>
</organism>
<feature type="domain" description="Carrier" evidence="5">
    <location>
        <begin position="665"/>
        <end position="743"/>
    </location>
</feature>
<protein>
    <recommendedName>
        <fullName evidence="5">Carrier domain-containing protein</fullName>
    </recommendedName>
</protein>
<dbReference type="SMART" id="SM00823">
    <property type="entry name" value="PKS_PP"/>
    <property type="match status" value="1"/>
</dbReference>
<dbReference type="PROSITE" id="PS50075">
    <property type="entry name" value="CARRIER"/>
    <property type="match status" value="1"/>
</dbReference>
<dbReference type="Pfam" id="PF00668">
    <property type="entry name" value="Condensation"/>
    <property type="match status" value="1"/>
</dbReference>
<dbReference type="GO" id="GO:0031177">
    <property type="term" value="F:phosphopantetheine binding"/>
    <property type="evidence" value="ECO:0007669"/>
    <property type="project" value="InterPro"/>
</dbReference>
<dbReference type="Pfam" id="PF00501">
    <property type="entry name" value="AMP-binding"/>
    <property type="match status" value="1"/>
</dbReference>
<keyword evidence="3" id="KW-0436">Ligase</keyword>
<dbReference type="SUPFAM" id="SSF47336">
    <property type="entry name" value="ACP-like"/>
    <property type="match status" value="1"/>
</dbReference>
<sequence>MNEKLPVPANRHTPLGPLHGSRSLELKIGKALYEVVRRNGSLHTRYFEGEEYSQQELIDNLEFAKMVYEDLSDSQDPEGAQSASINAIKKQEIDITEGESMRVLLSNLAEGSYSLTYVFHHISFDSGSAQSFVDQIVKLYDALSVSKGKDIDPSGVDVPKVSYDTFSVWQQQLVESPEVRANIEWWQETLAGAPPASSLLPFAKNIRTPGSSSERHTVTGAIQLAHLKRMKRVVAGLNTTPFNIITAAFRAFHYRYIEDSDLTQNSRMLSVSLPIWFLCASRMTTARMPPSSSLSHALKHVTQDALEHSSAPFEKVIQVMGFDRSKSSHFPVGQIAINYQMYGKQPRLKARDFEFETSIEDLPTPCDMALEIIEDLAVDLSLKLQYDAFLYGDVEFLHASWGAIFAGEVLPVRLVRAIYDILGSRFQVYNQYGPSETGVQMTSSLVPVPSPEVESIPAGLPLANSSVYIMDPVGHVVPATVVGEFCIGGSQVSAGFLNLPDANAEGRFLPDGQIDFKGRTNGDRQIKLRGFRLNLAEIDNELYAASLHLSDSFRLVNVAVVPRETAAASSDRLTDEHRLIAFILASRTDGTPQEKQALVDNLHATVMPHLNDYMMPSGYQFVNTLSGLASGKASYKYLGGLELDLMFPRTGNSVVTISLDSSAGSEVEAILESVISSFKVVLKLARGREVAPTDSFFNLGGHSMLVLRLAAAIKRQFKVKIEVNDMFAQPTPEGIAHLIAKAKGINIGEATTSSNKDVDRRAEATLPDTQAFRPRPTHCCAPSAISDQGGAAPRSRQSHGSSNAQEIAHRGIVTSITRSSALGYLEAFAGGAKAPPLSADAAEEESEANFFLGLLGAISRTGMVPDLTEKAGIDVDIVTAEYVAAVVQRLTLSTESSVRPGAIFHVRNPRPVKLSELPQMMVADNGQALRMVPLGTWLEAVQKGNGVGSSEVFTVVLTLDDGETRR</sequence>
<dbReference type="InterPro" id="IPR020806">
    <property type="entry name" value="PKS_PP-bd"/>
</dbReference>
<dbReference type="InterPro" id="IPR000873">
    <property type="entry name" value="AMP-dep_synth/lig_dom"/>
</dbReference>
<reference evidence="6" key="1">
    <citation type="submission" date="2023-06" db="EMBL/GenBank/DDBJ databases">
        <title>Genome-scale phylogeny and comparative genomics of the fungal order Sordariales.</title>
        <authorList>
            <consortium name="Lawrence Berkeley National Laboratory"/>
            <person name="Hensen N."/>
            <person name="Bonometti L."/>
            <person name="Westerberg I."/>
            <person name="Brannstrom I.O."/>
            <person name="Guillou S."/>
            <person name="Cros-Aarteil S."/>
            <person name="Calhoun S."/>
            <person name="Haridas S."/>
            <person name="Kuo A."/>
            <person name="Mondo S."/>
            <person name="Pangilinan J."/>
            <person name="Riley R."/>
            <person name="LaButti K."/>
            <person name="Andreopoulos B."/>
            <person name="Lipzen A."/>
            <person name="Chen C."/>
            <person name="Yanf M."/>
            <person name="Daum C."/>
            <person name="Ng V."/>
            <person name="Clum A."/>
            <person name="Steindorff A."/>
            <person name="Ohm R."/>
            <person name="Martin F."/>
            <person name="Silar P."/>
            <person name="Natvig D."/>
            <person name="Lalanne C."/>
            <person name="Gautier V."/>
            <person name="Ament-velasquez S.L."/>
            <person name="Kruys A."/>
            <person name="Hutchinson M.I."/>
            <person name="Powell A.J."/>
            <person name="Barry K."/>
            <person name="Miller A.N."/>
            <person name="Grigoriev I.V."/>
            <person name="Debuchy R."/>
            <person name="Gladieux P."/>
            <person name="Thoren M.H."/>
            <person name="Johannesson H."/>
        </authorList>
    </citation>
    <scope>NUCLEOTIDE SEQUENCE</scope>
    <source>
        <strain evidence="6">SMH3391-2</strain>
    </source>
</reference>
<dbReference type="Gene3D" id="3.30.300.30">
    <property type="match status" value="1"/>
</dbReference>
<evidence type="ECO:0000256" key="3">
    <source>
        <dbReference type="ARBA" id="ARBA00022598"/>
    </source>
</evidence>
<dbReference type="InterPro" id="IPR001242">
    <property type="entry name" value="Condensation_dom"/>
</dbReference>
<keyword evidence="2" id="KW-0597">Phosphoprotein</keyword>
<feature type="region of interest" description="Disordered" evidence="4">
    <location>
        <begin position="782"/>
        <end position="806"/>
    </location>
</feature>
<keyword evidence="7" id="KW-1185">Reference proteome</keyword>
<dbReference type="GO" id="GO:0009366">
    <property type="term" value="C:enterobactin synthetase complex"/>
    <property type="evidence" value="ECO:0007669"/>
    <property type="project" value="TreeGrafter"/>
</dbReference>
<dbReference type="SUPFAM" id="SSF56801">
    <property type="entry name" value="Acetyl-CoA synthetase-like"/>
    <property type="match status" value="1"/>
</dbReference>
<dbReference type="Gene3D" id="3.30.559.30">
    <property type="entry name" value="Nonribosomal peptide synthetase, condensation domain"/>
    <property type="match status" value="1"/>
</dbReference>
<evidence type="ECO:0000256" key="4">
    <source>
        <dbReference type="SAM" id="MobiDB-lite"/>
    </source>
</evidence>
<dbReference type="InterPro" id="IPR045851">
    <property type="entry name" value="AMP-bd_C_sf"/>
</dbReference>
<evidence type="ECO:0000259" key="5">
    <source>
        <dbReference type="PROSITE" id="PS50075"/>
    </source>
</evidence>
<dbReference type="EMBL" id="JAULSR010000002">
    <property type="protein sequence ID" value="KAK0630244.1"/>
    <property type="molecule type" value="Genomic_DNA"/>
</dbReference>
<dbReference type="InterPro" id="IPR023213">
    <property type="entry name" value="CAT-like_dom_sf"/>
</dbReference>
<evidence type="ECO:0000313" key="6">
    <source>
        <dbReference type="EMBL" id="KAK0630244.1"/>
    </source>
</evidence>
<dbReference type="InterPro" id="IPR042099">
    <property type="entry name" value="ANL_N_sf"/>
</dbReference>
<proteinExistence type="predicted"/>
<dbReference type="GO" id="GO:0047527">
    <property type="term" value="F:2,3-dihydroxybenzoate-serine ligase activity"/>
    <property type="evidence" value="ECO:0007669"/>
    <property type="project" value="TreeGrafter"/>
</dbReference>